<sequence length="461" mass="49129">MKYGLVLILLAGIFGLTVCEVSTCATSYNPLVSSYTSVSTCYELEVDGGRVGIVTTSTVVKTQGPNEHETCVRFTFVVREGVRIRRAKVGLWLESSNVPLDNTRFTRKRKFLDSEPTTVRIDACLDDVRAVGDCCSGGGSAPFVVVEAKVRMEDGKVRTAALVDNRIVPLRQQISGPPLATSDIACAERLLPSSPCIAFSAGSSSIRFEACPVQLSCDFVGGKPEFAGVNRIDLDAGIVQVVISPVAENLASEALELTVYEPSPVPSPGTSIPAYANTVARRPAVAVEAYESFSIAIFLVPELSDLDVVAFALELVFTGPIDMRYSVRAFPQQRELLEFISFSSSQVIANSGPVEPGQLAADSYFGALPAAGVVGRIGSVICGYCEPLRGEWEVLQPVQPQGLNDGQFVAALARQLGRCIYDAQIGILESVCGPAGEEGILTKRGVFKGQVVCECTDPLAL</sequence>
<organism evidence="2 3">
    <name type="scientific">Rhodosorus marinus</name>
    <dbReference type="NCBI Taxonomy" id="101924"/>
    <lineage>
        <taxon>Eukaryota</taxon>
        <taxon>Rhodophyta</taxon>
        <taxon>Stylonematophyceae</taxon>
        <taxon>Stylonematales</taxon>
        <taxon>Stylonemataceae</taxon>
        <taxon>Rhodosorus</taxon>
    </lineage>
</organism>
<dbReference type="Proteomes" id="UP001157974">
    <property type="component" value="Unassembled WGS sequence"/>
</dbReference>
<protein>
    <submittedName>
        <fullName evidence="2">Uncharacterized protein</fullName>
    </submittedName>
</protein>
<feature type="chain" id="PRO_5043989855" evidence="1">
    <location>
        <begin position="20"/>
        <end position="461"/>
    </location>
</feature>
<evidence type="ECO:0000313" key="3">
    <source>
        <dbReference type="Proteomes" id="UP001157974"/>
    </source>
</evidence>
<feature type="signal peptide" evidence="1">
    <location>
        <begin position="1"/>
        <end position="19"/>
    </location>
</feature>
<keyword evidence="1" id="KW-0732">Signal</keyword>
<keyword evidence="3" id="KW-1185">Reference proteome</keyword>
<comment type="caution">
    <text evidence="2">The sequence shown here is derived from an EMBL/GenBank/DDBJ whole genome shotgun (WGS) entry which is preliminary data.</text>
</comment>
<gene>
    <name evidence="2" type="ORF">NDN08_005323</name>
</gene>
<accession>A0AAV8V4A3</accession>
<evidence type="ECO:0000313" key="2">
    <source>
        <dbReference type="EMBL" id="KAJ8908618.1"/>
    </source>
</evidence>
<dbReference type="AlphaFoldDB" id="A0AAV8V4A3"/>
<dbReference type="EMBL" id="JAMWBK010000001">
    <property type="protein sequence ID" value="KAJ8908618.1"/>
    <property type="molecule type" value="Genomic_DNA"/>
</dbReference>
<proteinExistence type="predicted"/>
<reference evidence="2 3" key="1">
    <citation type="journal article" date="2023" name="Nat. Commun.">
        <title>Origin of minicircular mitochondrial genomes in red algae.</title>
        <authorList>
            <person name="Lee Y."/>
            <person name="Cho C.H."/>
            <person name="Lee Y.M."/>
            <person name="Park S.I."/>
            <person name="Yang J.H."/>
            <person name="West J.A."/>
            <person name="Bhattacharya D."/>
            <person name="Yoon H.S."/>
        </authorList>
    </citation>
    <scope>NUCLEOTIDE SEQUENCE [LARGE SCALE GENOMIC DNA]</scope>
    <source>
        <strain evidence="2 3">CCMP1338</strain>
        <tissue evidence="2">Whole cell</tissue>
    </source>
</reference>
<evidence type="ECO:0000256" key="1">
    <source>
        <dbReference type="SAM" id="SignalP"/>
    </source>
</evidence>
<name>A0AAV8V4A3_9RHOD</name>